<dbReference type="SUPFAM" id="SSF109993">
    <property type="entry name" value="VPS9 domain"/>
    <property type="match status" value="1"/>
</dbReference>
<evidence type="ECO:0000256" key="16">
    <source>
        <dbReference type="ARBA" id="ARBA00051189"/>
    </source>
</evidence>
<dbReference type="OrthoDB" id="300289at2759"/>
<keyword evidence="13" id="KW-0539">Nucleus</keyword>
<comment type="subunit">
    <text evidence="24">Interacts with PCNA homotrimer; this interaction is enhanced during the S-phase of the cell cycle. Interacts with nucleolar proteins NCL, UBTF and NPM1. Interacts with XRCC5-XRCC6 heterodimer.</text>
</comment>
<dbReference type="GO" id="GO:0030139">
    <property type="term" value="C:endocytic vesicle"/>
    <property type="evidence" value="ECO:0007669"/>
    <property type="project" value="TreeGrafter"/>
</dbReference>
<dbReference type="GO" id="GO:0005730">
    <property type="term" value="C:nucleolus"/>
    <property type="evidence" value="ECO:0007669"/>
    <property type="project" value="UniProtKB-SubCell"/>
</dbReference>
<evidence type="ECO:0000256" key="5">
    <source>
        <dbReference type="ARBA" id="ARBA00022763"/>
    </source>
</evidence>
<dbReference type="AlphaFoldDB" id="A0A9J7IME2"/>
<evidence type="ECO:0000256" key="28">
    <source>
        <dbReference type="ARBA" id="ARBA00081727"/>
    </source>
</evidence>
<dbReference type="SMART" id="SM00167">
    <property type="entry name" value="VPS9"/>
    <property type="match status" value="1"/>
</dbReference>
<dbReference type="Pfam" id="PF18151">
    <property type="entry name" value="DUF5601"/>
    <property type="match status" value="1"/>
</dbReference>
<feature type="region of interest" description="Disordered" evidence="29">
    <location>
        <begin position="213"/>
        <end position="251"/>
    </location>
</feature>
<evidence type="ECO:0000256" key="19">
    <source>
        <dbReference type="ARBA" id="ARBA00051755"/>
    </source>
</evidence>
<dbReference type="InterPro" id="IPR027450">
    <property type="entry name" value="AlkB-like"/>
</dbReference>
<evidence type="ECO:0000256" key="2">
    <source>
        <dbReference type="ARBA" id="ARBA00004604"/>
    </source>
</evidence>
<evidence type="ECO:0000259" key="32">
    <source>
        <dbReference type="PROSITE" id="PS51471"/>
    </source>
</evidence>
<evidence type="ECO:0000256" key="11">
    <source>
        <dbReference type="ARBA" id="ARBA00023004"/>
    </source>
</evidence>
<evidence type="ECO:0000256" key="29">
    <source>
        <dbReference type="SAM" id="MobiDB-lite"/>
    </source>
</evidence>
<dbReference type="InterPro" id="IPR003123">
    <property type="entry name" value="VPS9"/>
</dbReference>
<dbReference type="GO" id="GO:0003677">
    <property type="term" value="F:DNA binding"/>
    <property type="evidence" value="ECO:0007669"/>
    <property type="project" value="InterPro"/>
</dbReference>
<comment type="catalytic activity">
    <reaction evidence="15">
        <text>an N(3)-methyl-2'-deoxycytidine in single-stranded DNA + 2-oxoglutarate + O2 = a 2'-deoxycytidine in single-stranded DNA + formaldehyde + succinate + CO2 + H(+)</text>
        <dbReference type="Rhea" id="RHEA:70435"/>
        <dbReference type="Rhea" id="RHEA-COMP:12846"/>
        <dbReference type="Rhea" id="RHEA-COMP:17894"/>
        <dbReference type="ChEBI" id="CHEBI:15378"/>
        <dbReference type="ChEBI" id="CHEBI:15379"/>
        <dbReference type="ChEBI" id="CHEBI:16526"/>
        <dbReference type="ChEBI" id="CHEBI:16810"/>
        <dbReference type="ChEBI" id="CHEBI:16842"/>
        <dbReference type="ChEBI" id="CHEBI:30031"/>
        <dbReference type="ChEBI" id="CHEBI:85452"/>
        <dbReference type="ChEBI" id="CHEBI:139075"/>
    </reaction>
    <physiologicalReaction direction="left-to-right" evidence="15">
        <dbReference type="Rhea" id="RHEA:70436"/>
    </physiologicalReaction>
</comment>
<dbReference type="Gene3D" id="1.20.1050.80">
    <property type="entry name" value="VPS9 domain"/>
    <property type="match status" value="1"/>
</dbReference>
<feature type="compositionally biased region" description="Basic and acidic residues" evidence="29">
    <location>
        <begin position="227"/>
        <end position="236"/>
    </location>
</feature>
<dbReference type="Pfam" id="PF13532">
    <property type="entry name" value="2OG-FeII_Oxy_2"/>
    <property type="match status" value="1"/>
</dbReference>
<comment type="subcellular location">
    <subcellularLocation>
        <location evidence="2">Nucleus</location>
        <location evidence="2">Nucleolus</location>
    </subcellularLocation>
    <subcellularLocation>
        <location evidence="3">Nucleus</location>
        <location evidence="3">Nucleoplasm</location>
    </subcellularLocation>
</comment>
<comment type="catalytic activity">
    <reaction evidence="18">
        <text>a 3,N(4)-etheno-2'-deoxycytidine in double-stranded DNA + 2-oxoglutarate + O2 + H2O = a 2'-deoxycytidine in double-stranded DNA + glyoxal + succinate + CO2</text>
        <dbReference type="Rhea" id="RHEA:70467"/>
        <dbReference type="Rhea" id="RHEA-COMP:17070"/>
        <dbReference type="Rhea" id="RHEA-COMP:17905"/>
        <dbReference type="ChEBI" id="CHEBI:15377"/>
        <dbReference type="ChEBI" id="CHEBI:15379"/>
        <dbReference type="ChEBI" id="CHEBI:16526"/>
        <dbReference type="ChEBI" id="CHEBI:16810"/>
        <dbReference type="ChEBI" id="CHEBI:30031"/>
        <dbReference type="ChEBI" id="CHEBI:34779"/>
        <dbReference type="ChEBI" id="CHEBI:85452"/>
        <dbReference type="ChEBI" id="CHEBI:189585"/>
    </reaction>
    <physiologicalReaction direction="left-to-right" evidence="18">
        <dbReference type="Rhea" id="RHEA:70468"/>
    </physiologicalReaction>
</comment>
<evidence type="ECO:0000256" key="7">
    <source>
        <dbReference type="ARBA" id="ARBA00022833"/>
    </source>
</evidence>
<evidence type="ECO:0000256" key="8">
    <source>
        <dbReference type="ARBA" id="ARBA00022842"/>
    </source>
</evidence>
<keyword evidence="8" id="KW-0460">Magnesium</keyword>
<evidence type="ECO:0000256" key="10">
    <source>
        <dbReference type="ARBA" id="ARBA00023002"/>
    </source>
</evidence>
<dbReference type="CTD" id="38144"/>
<keyword evidence="11" id="KW-0408">Iron</keyword>
<dbReference type="SUPFAM" id="SSF57716">
    <property type="entry name" value="Glucocorticoid receptor-like (DNA-binding domain)"/>
    <property type="match status" value="1"/>
</dbReference>
<dbReference type="GO" id="GO:0035516">
    <property type="term" value="F:broad specificity oxidative DNA demethylase activity"/>
    <property type="evidence" value="ECO:0007669"/>
    <property type="project" value="UniProtKB-EC"/>
</dbReference>
<dbReference type="GO" id="GO:0005829">
    <property type="term" value="C:cytosol"/>
    <property type="evidence" value="ECO:0007669"/>
    <property type="project" value="TreeGrafter"/>
</dbReference>
<dbReference type="FunFam" id="2.60.120.590:FF:000004">
    <property type="entry name" value="DNA oxidative demethylase ALKBH2"/>
    <property type="match status" value="1"/>
</dbReference>
<comment type="catalytic activity">
    <reaction evidence="21">
        <text>a 1,N(6)-etheno-2'-deoxyadenosine in double-stranded DNA + 2-oxoglutarate + O2 + H2O = a 2'-deoxyadenosine in double-stranded DNA + glyoxal + succinate + CO2</text>
        <dbReference type="Rhea" id="RHEA:70463"/>
        <dbReference type="Rhea" id="RHEA-COMP:17897"/>
        <dbReference type="Rhea" id="RHEA-COMP:17903"/>
        <dbReference type="ChEBI" id="CHEBI:15377"/>
        <dbReference type="ChEBI" id="CHEBI:15379"/>
        <dbReference type="ChEBI" id="CHEBI:16526"/>
        <dbReference type="ChEBI" id="CHEBI:16810"/>
        <dbReference type="ChEBI" id="CHEBI:30031"/>
        <dbReference type="ChEBI" id="CHEBI:34779"/>
        <dbReference type="ChEBI" id="CHEBI:90615"/>
        <dbReference type="ChEBI" id="CHEBI:189583"/>
    </reaction>
    <physiologicalReaction direction="left-to-right" evidence="21">
        <dbReference type="Rhea" id="RHEA:70464"/>
    </physiologicalReaction>
</comment>
<evidence type="ECO:0000256" key="15">
    <source>
        <dbReference type="ARBA" id="ARBA00051165"/>
    </source>
</evidence>
<reference evidence="34" key="1">
    <citation type="submission" date="2025-08" db="UniProtKB">
        <authorList>
            <consortium name="RefSeq"/>
        </authorList>
    </citation>
    <scope>IDENTIFICATION</scope>
    <source>
        <strain evidence="34">Ishihara</strain>
        <tissue evidence="34">Whole body</tissue>
    </source>
</reference>
<comment type="catalytic activity">
    <reaction evidence="23">
        <text>a methylated nucleobase within DNA + 2-oxoglutarate + O2 = a nucleobase within DNA + formaldehyde + succinate + CO2</text>
        <dbReference type="Rhea" id="RHEA:30299"/>
        <dbReference type="Rhea" id="RHEA-COMP:12192"/>
        <dbReference type="Rhea" id="RHEA-COMP:12193"/>
        <dbReference type="ChEBI" id="CHEBI:15379"/>
        <dbReference type="ChEBI" id="CHEBI:16526"/>
        <dbReference type="ChEBI" id="CHEBI:16810"/>
        <dbReference type="ChEBI" id="CHEBI:16842"/>
        <dbReference type="ChEBI" id="CHEBI:30031"/>
        <dbReference type="ChEBI" id="CHEBI:32875"/>
        <dbReference type="ChEBI" id="CHEBI:64428"/>
        <dbReference type="EC" id="1.14.11.33"/>
    </reaction>
    <physiologicalReaction direction="left-to-right" evidence="23">
        <dbReference type="Rhea" id="RHEA:30300"/>
    </physiologicalReaction>
</comment>
<comment type="catalytic activity">
    <reaction evidence="20">
        <text>a 3,N(4)-etheno-2'-deoxycytidine in single-stranded DNA + 2-oxoglutarate + O2 + H2O = a 2'-deoxycytidine in single-stranded DNA + glyoxal + succinate + CO2</text>
        <dbReference type="Rhea" id="RHEA:70471"/>
        <dbReference type="Rhea" id="RHEA-COMP:12846"/>
        <dbReference type="Rhea" id="RHEA-COMP:17906"/>
        <dbReference type="ChEBI" id="CHEBI:15377"/>
        <dbReference type="ChEBI" id="CHEBI:15379"/>
        <dbReference type="ChEBI" id="CHEBI:16526"/>
        <dbReference type="ChEBI" id="CHEBI:16810"/>
        <dbReference type="ChEBI" id="CHEBI:30031"/>
        <dbReference type="ChEBI" id="CHEBI:34779"/>
        <dbReference type="ChEBI" id="CHEBI:85452"/>
        <dbReference type="ChEBI" id="CHEBI:189585"/>
    </reaction>
    <physiologicalReaction direction="left-to-right" evidence="20">
        <dbReference type="Rhea" id="RHEA:70472"/>
    </physiologicalReaction>
</comment>
<dbReference type="SMART" id="SM00259">
    <property type="entry name" value="ZnF_A20"/>
    <property type="match status" value="1"/>
</dbReference>
<evidence type="ECO:0000256" key="23">
    <source>
        <dbReference type="ARBA" id="ARBA00053025"/>
    </source>
</evidence>
<evidence type="ECO:0000256" key="13">
    <source>
        <dbReference type="ARBA" id="ARBA00023242"/>
    </source>
</evidence>
<keyword evidence="9" id="KW-0223">Dioxygenase</keyword>
<evidence type="ECO:0000256" key="25">
    <source>
        <dbReference type="ARBA" id="ARBA00066725"/>
    </source>
</evidence>
<dbReference type="PANTHER" id="PTHR23101">
    <property type="entry name" value="RAB GDP/GTP EXCHANGE FACTOR"/>
    <property type="match status" value="1"/>
</dbReference>
<dbReference type="Gene3D" id="1.10.246.120">
    <property type="match status" value="1"/>
</dbReference>
<dbReference type="InterPro" id="IPR002653">
    <property type="entry name" value="Znf_A20"/>
</dbReference>
<evidence type="ECO:0000256" key="4">
    <source>
        <dbReference type="ARBA" id="ARBA00022723"/>
    </source>
</evidence>
<evidence type="ECO:0000256" key="3">
    <source>
        <dbReference type="ARBA" id="ARBA00004642"/>
    </source>
</evidence>
<dbReference type="PROSITE" id="PS51205">
    <property type="entry name" value="VPS9"/>
    <property type="match status" value="1"/>
</dbReference>
<feature type="compositionally biased region" description="Low complexity" evidence="29">
    <location>
        <begin position="880"/>
        <end position="892"/>
    </location>
</feature>
<dbReference type="GO" id="GO:0016192">
    <property type="term" value="P:vesicle-mediated transport"/>
    <property type="evidence" value="ECO:0007669"/>
    <property type="project" value="InterPro"/>
</dbReference>
<evidence type="ECO:0000256" key="26">
    <source>
        <dbReference type="ARBA" id="ARBA00072134"/>
    </source>
</evidence>
<dbReference type="InterPro" id="IPR041545">
    <property type="entry name" value="DUF5601"/>
</dbReference>
<dbReference type="GO" id="GO:0005085">
    <property type="term" value="F:guanyl-nucleotide exchange factor activity"/>
    <property type="evidence" value="ECO:0007669"/>
    <property type="project" value="InterPro"/>
</dbReference>
<keyword evidence="33" id="KW-1185">Reference proteome</keyword>
<protein>
    <recommendedName>
        <fullName evidence="26">DNA oxidative demethylase ALKBH2</fullName>
        <ecNumber evidence="25">1.14.11.33</ecNumber>
    </recommendedName>
    <alternativeName>
        <fullName evidence="27">Alkylated DNA repair protein alkB homolog 2</fullName>
    </alternativeName>
    <alternativeName>
        <fullName evidence="28">Alpha-ketoglutarate-dependent dioxygenase alkB homolog 2</fullName>
    </alternativeName>
</protein>
<keyword evidence="12" id="KW-0234">DNA repair</keyword>
<comment type="catalytic activity">
    <reaction evidence="16">
        <text>a 1,N(6)-etheno-2'-deoxyadenosine in single-stranded DNA + 2-oxoglutarate + O2 + H2O = a 2'-deoxyadenosine in single-stranded DNA + glyoxal + succinate + CO2</text>
        <dbReference type="Rhea" id="RHEA:70459"/>
        <dbReference type="Rhea" id="RHEA-COMP:17896"/>
        <dbReference type="Rhea" id="RHEA-COMP:17904"/>
        <dbReference type="ChEBI" id="CHEBI:15377"/>
        <dbReference type="ChEBI" id="CHEBI:15379"/>
        <dbReference type="ChEBI" id="CHEBI:16526"/>
        <dbReference type="ChEBI" id="CHEBI:16810"/>
        <dbReference type="ChEBI" id="CHEBI:30031"/>
        <dbReference type="ChEBI" id="CHEBI:34779"/>
        <dbReference type="ChEBI" id="CHEBI:90615"/>
        <dbReference type="ChEBI" id="CHEBI:189583"/>
    </reaction>
    <physiologicalReaction direction="left-to-right" evidence="16">
        <dbReference type="Rhea" id="RHEA:70460"/>
    </physiologicalReaction>
</comment>
<dbReference type="InterPro" id="IPR037151">
    <property type="entry name" value="AlkB-like_sf"/>
</dbReference>
<evidence type="ECO:0000256" key="27">
    <source>
        <dbReference type="ARBA" id="ARBA00077989"/>
    </source>
</evidence>
<feature type="domain" description="A20-type" evidence="30">
    <location>
        <begin position="180"/>
        <end position="214"/>
    </location>
</feature>
<evidence type="ECO:0000313" key="33">
    <source>
        <dbReference type="Proteomes" id="UP000301870"/>
    </source>
</evidence>
<keyword evidence="4" id="KW-0479">Metal-binding</keyword>
<evidence type="ECO:0000256" key="12">
    <source>
        <dbReference type="ARBA" id="ARBA00023204"/>
    </source>
</evidence>
<keyword evidence="6" id="KW-0863">Zinc-finger</keyword>
<feature type="domain" description="VPS9" evidence="31">
    <location>
        <begin position="400"/>
        <end position="539"/>
    </location>
</feature>
<keyword evidence="10" id="KW-0560">Oxidoreductase</keyword>
<dbReference type="GeneID" id="111352157"/>
<dbReference type="InterPro" id="IPR037191">
    <property type="entry name" value="VPS9_dom_sf"/>
</dbReference>
<dbReference type="Gene3D" id="1.20.5.4770">
    <property type="match status" value="1"/>
</dbReference>
<comment type="catalytic activity">
    <reaction evidence="22">
        <text>an N(1)-methyl-2'-deoxyadenosine in double-stranded DNA + 2-oxoglutarate + O2 = a 2'-deoxyadenosine in double-stranded DNA + formaldehyde + succinate + CO2 + H(+)</text>
        <dbReference type="Rhea" id="RHEA:70443"/>
        <dbReference type="Rhea" id="RHEA-COMP:14236"/>
        <dbReference type="Rhea" id="RHEA-COMP:17897"/>
        <dbReference type="ChEBI" id="CHEBI:15378"/>
        <dbReference type="ChEBI" id="CHEBI:15379"/>
        <dbReference type="ChEBI" id="CHEBI:16526"/>
        <dbReference type="ChEBI" id="CHEBI:16810"/>
        <dbReference type="ChEBI" id="CHEBI:16842"/>
        <dbReference type="ChEBI" id="CHEBI:30031"/>
        <dbReference type="ChEBI" id="CHEBI:90615"/>
        <dbReference type="ChEBI" id="CHEBI:139096"/>
    </reaction>
    <physiologicalReaction direction="left-to-right" evidence="22">
        <dbReference type="Rhea" id="RHEA:70444"/>
    </physiologicalReaction>
</comment>
<dbReference type="Gene3D" id="2.60.120.590">
    <property type="entry name" value="Alpha-ketoglutarate-dependent dioxygenase AlkB-like"/>
    <property type="match status" value="1"/>
</dbReference>
<dbReference type="Proteomes" id="UP000301870">
    <property type="component" value="Chromosome 14"/>
</dbReference>
<dbReference type="GO" id="GO:0051747">
    <property type="term" value="F:cytosine C-5 DNA demethylase activity"/>
    <property type="evidence" value="ECO:0007669"/>
    <property type="project" value="UniProtKB-ARBA"/>
</dbReference>
<accession>A0A9J7IME2</accession>
<evidence type="ECO:0000256" key="18">
    <source>
        <dbReference type="ARBA" id="ARBA00051434"/>
    </source>
</evidence>
<dbReference type="GO" id="GO:0006307">
    <property type="term" value="P:DNA alkylation repair"/>
    <property type="evidence" value="ECO:0007669"/>
    <property type="project" value="UniProtKB-ARBA"/>
</dbReference>
<evidence type="ECO:0000256" key="9">
    <source>
        <dbReference type="ARBA" id="ARBA00022964"/>
    </source>
</evidence>
<evidence type="ECO:0000259" key="31">
    <source>
        <dbReference type="PROSITE" id="PS51205"/>
    </source>
</evidence>
<evidence type="ECO:0000313" key="34">
    <source>
        <dbReference type="RefSeq" id="XP_022820288.1"/>
    </source>
</evidence>
<feature type="region of interest" description="Disordered" evidence="29">
    <location>
        <begin position="835"/>
        <end position="892"/>
    </location>
</feature>
<dbReference type="SUPFAM" id="SSF51197">
    <property type="entry name" value="Clavaminate synthase-like"/>
    <property type="match status" value="1"/>
</dbReference>
<evidence type="ECO:0000256" key="17">
    <source>
        <dbReference type="ARBA" id="ARBA00051376"/>
    </source>
</evidence>
<dbReference type="PROSITE" id="PS51471">
    <property type="entry name" value="FE2OG_OXY"/>
    <property type="match status" value="1"/>
</dbReference>
<dbReference type="PROSITE" id="PS51036">
    <property type="entry name" value="ZF_A20"/>
    <property type="match status" value="1"/>
</dbReference>
<dbReference type="KEGG" id="sliu:111352157"/>
<name>A0A9J7IME2_SPOLT</name>
<dbReference type="InterPro" id="IPR045046">
    <property type="entry name" value="Vps9-like"/>
</dbReference>
<keyword evidence="5" id="KW-0227">DNA damage</keyword>
<evidence type="ECO:0000256" key="14">
    <source>
        <dbReference type="ARBA" id="ARBA00051010"/>
    </source>
</evidence>
<comment type="catalytic activity">
    <reaction evidence="14">
        <text>an N(1)-methyl-2'-deoxyadenosine in single-stranded DNA + 2-oxoglutarate + O2 = a 2'-deoxyadenosine in single-stranded DNA + formaldehyde + succinate + CO2 + H(+)</text>
        <dbReference type="Rhea" id="RHEA:70447"/>
        <dbReference type="Rhea" id="RHEA-COMP:17895"/>
        <dbReference type="Rhea" id="RHEA-COMP:17896"/>
        <dbReference type="ChEBI" id="CHEBI:15378"/>
        <dbReference type="ChEBI" id="CHEBI:15379"/>
        <dbReference type="ChEBI" id="CHEBI:16526"/>
        <dbReference type="ChEBI" id="CHEBI:16810"/>
        <dbReference type="ChEBI" id="CHEBI:16842"/>
        <dbReference type="ChEBI" id="CHEBI:30031"/>
        <dbReference type="ChEBI" id="CHEBI:90615"/>
        <dbReference type="ChEBI" id="CHEBI:139096"/>
    </reaction>
    <physiologicalReaction direction="left-to-right" evidence="14">
        <dbReference type="Rhea" id="RHEA:70448"/>
    </physiologicalReaction>
</comment>
<evidence type="ECO:0000256" key="22">
    <source>
        <dbReference type="ARBA" id="ARBA00052800"/>
    </source>
</evidence>
<comment type="catalytic activity">
    <reaction evidence="19">
        <text>a 1,N(2)-etheno-2'-deoxyguanosine in double-stranded DNA + 2-oxoglutarate + O2 + H2O = a 2'-deoxyguanosine in double-stranded DNA + glyoxal + succinate + CO2</text>
        <dbReference type="Rhea" id="RHEA:70487"/>
        <dbReference type="Rhea" id="RHEA-COMP:17910"/>
        <dbReference type="Rhea" id="RHEA-COMP:17912"/>
        <dbReference type="ChEBI" id="CHEBI:15377"/>
        <dbReference type="ChEBI" id="CHEBI:15379"/>
        <dbReference type="ChEBI" id="CHEBI:16526"/>
        <dbReference type="ChEBI" id="CHEBI:16810"/>
        <dbReference type="ChEBI" id="CHEBI:30031"/>
        <dbReference type="ChEBI" id="CHEBI:34779"/>
        <dbReference type="ChEBI" id="CHEBI:85445"/>
        <dbReference type="ChEBI" id="CHEBI:189586"/>
    </reaction>
    <physiologicalReaction direction="left-to-right" evidence="19">
        <dbReference type="Rhea" id="RHEA:70488"/>
    </physiologicalReaction>
</comment>
<comment type="cofactor">
    <cofactor evidence="1">
        <name>Fe(2+)</name>
        <dbReference type="ChEBI" id="CHEBI:29033"/>
    </cofactor>
</comment>
<evidence type="ECO:0000256" key="24">
    <source>
        <dbReference type="ARBA" id="ARBA00062909"/>
    </source>
</evidence>
<dbReference type="GO" id="GO:0008270">
    <property type="term" value="F:zinc ion binding"/>
    <property type="evidence" value="ECO:0007669"/>
    <property type="project" value="UniProtKB-KW"/>
</dbReference>
<gene>
    <name evidence="34" type="primary">LOC111352157</name>
</gene>
<dbReference type="RefSeq" id="XP_022820288.1">
    <property type="nucleotide sequence ID" value="XM_022964520.1"/>
</dbReference>
<dbReference type="Pfam" id="PF01754">
    <property type="entry name" value="zf-A20"/>
    <property type="match status" value="1"/>
</dbReference>
<comment type="catalytic activity">
    <reaction evidence="17">
        <text>an N(3)-methyl-2'-deoxycytidine in double-stranded DNA + 2-oxoglutarate + O2 = a 2'-deoxycytidine in double-stranded DNA + formaldehyde + succinate + CO2 + H(+)</text>
        <dbReference type="Rhea" id="RHEA:70439"/>
        <dbReference type="Rhea" id="RHEA-COMP:14237"/>
        <dbReference type="Rhea" id="RHEA-COMP:17070"/>
        <dbReference type="ChEBI" id="CHEBI:15378"/>
        <dbReference type="ChEBI" id="CHEBI:15379"/>
        <dbReference type="ChEBI" id="CHEBI:16526"/>
        <dbReference type="ChEBI" id="CHEBI:16810"/>
        <dbReference type="ChEBI" id="CHEBI:16842"/>
        <dbReference type="ChEBI" id="CHEBI:30031"/>
        <dbReference type="ChEBI" id="CHEBI:85452"/>
        <dbReference type="ChEBI" id="CHEBI:139075"/>
    </reaction>
    <physiologicalReaction direction="left-to-right" evidence="17">
        <dbReference type="Rhea" id="RHEA:70440"/>
    </physiologicalReaction>
</comment>
<sequence length="892" mass="100566">MEKLKEIEMKAVNWKSIREEGLDLEYAVPIPKNIANDIFKELENSLEYFTGDLSKIKVFGKVYPLPRQQVAYGDPGITYTYSGTTVPALPWPAPVLALRDFLVALRGIKYDFVLVNKYRNGNDHMGEHRDNEPELDPTAPIASLSFGQQRTFVLKHRDARKTGIDKRPIPPVKMPSLRIDQSDLKCKNGCDYFGNPQWQGYCSKCHREQMQRQRKAEKESSATLPKPEQKKPDRGLRIPSHSSFSKFEEKRLRQSETLKKANLLKFSVFKKSSTDDHDHSAEKRPPEFKIPGIVNEGMKREFRARFPQLGPAVDRDSRLFVHSFIMDVIKCANVLTVDELSERVQRQYQRFMKHMDTSSHFANVEADTKELLMDFVEKHAMTYLHELPSVVFSPSGTDDERLDRAMSERIQQLSWVGERHLDCKLHRDSPDCRQLLYKAISELLGMDSALSPGDKLCRVRRCCRHVLRLCAAPASADDLLPALIFTVLKANPPRLVSNINFVTRFCNAQRLMTGEGGYYFTNLCCAVSFIENLTAESLNMDKKEFDCYMAMPASIGGSAWAAALSLCGAAREAGELRAQAHALRTRTDHVHSRALLLAANAQSFEEQIAKKVHDVLAKTPLEIKPRRELPRLGNLKEVNTGPLIDLGTTSVQEELQTKPEVKPEPLAATLLPIPTESKEPNITIQPETEPKLNILGFEVIERQSPSKSPQNLDQTWDLKQTSSLELLTPSPLGFTPFDSRSIDELMTPDEFGTDQLAPGLSNINYDIDLSDFSGDNSIAEEAPKSEPKDPFSPEALRKITTFDPFAPQTSKGFETALDSFDEFSFVDPRKQETDPFEVVHRGQDPFSPVELSKDPFFNPEKQSTSILDDNDTPATACLLPSPIQPQSSKKPT</sequence>
<evidence type="ECO:0000256" key="1">
    <source>
        <dbReference type="ARBA" id="ARBA00001954"/>
    </source>
</evidence>
<evidence type="ECO:0000256" key="20">
    <source>
        <dbReference type="ARBA" id="ARBA00052597"/>
    </source>
</evidence>
<dbReference type="Pfam" id="PF02204">
    <property type="entry name" value="VPS9"/>
    <property type="match status" value="1"/>
</dbReference>
<proteinExistence type="predicted"/>
<organism evidence="33 34">
    <name type="scientific">Spodoptera litura</name>
    <name type="common">Asian cotton leafworm</name>
    <dbReference type="NCBI Taxonomy" id="69820"/>
    <lineage>
        <taxon>Eukaryota</taxon>
        <taxon>Metazoa</taxon>
        <taxon>Ecdysozoa</taxon>
        <taxon>Arthropoda</taxon>
        <taxon>Hexapoda</taxon>
        <taxon>Insecta</taxon>
        <taxon>Pterygota</taxon>
        <taxon>Neoptera</taxon>
        <taxon>Endopterygota</taxon>
        <taxon>Lepidoptera</taxon>
        <taxon>Glossata</taxon>
        <taxon>Ditrysia</taxon>
        <taxon>Noctuoidea</taxon>
        <taxon>Noctuidae</taxon>
        <taxon>Amphipyrinae</taxon>
        <taxon>Spodoptera</taxon>
    </lineage>
</organism>
<dbReference type="EC" id="1.14.11.33" evidence="25"/>
<dbReference type="PANTHER" id="PTHR23101:SF122">
    <property type="entry name" value="RABAPTIN-5-ASSOCIATED EXCHANGE FACTOR FOR RAB5"/>
    <property type="match status" value="1"/>
</dbReference>
<evidence type="ECO:0000256" key="21">
    <source>
        <dbReference type="ARBA" id="ARBA00052627"/>
    </source>
</evidence>
<evidence type="ECO:0000256" key="6">
    <source>
        <dbReference type="ARBA" id="ARBA00022771"/>
    </source>
</evidence>
<dbReference type="InterPro" id="IPR005123">
    <property type="entry name" value="Oxoglu/Fe-dep_dioxygenase_dom"/>
</dbReference>
<evidence type="ECO:0000259" key="30">
    <source>
        <dbReference type="PROSITE" id="PS51036"/>
    </source>
</evidence>
<feature type="domain" description="Fe2OG dioxygenase" evidence="32">
    <location>
        <begin position="109"/>
        <end position="227"/>
    </location>
</feature>
<keyword evidence="7" id="KW-0862">Zinc</keyword>
<dbReference type="GO" id="GO:0005654">
    <property type="term" value="C:nucleoplasm"/>
    <property type="evidence" value="ECO:0007669"/>
    <property type="project" value="UniProtKB-SubCell"/>
</dbReference>
<dbReference type="GO" id="GO:0031267">
    <property type="term" value="F:small GTPase binding"/>
    <property type="evidence" value="ECO:0007669"/>
    <property type="project" value="TreeGrafter"/>
</dbReference>